<reference evidence="1 2" key="1">
    <citation type="submission" date="2023-06" db="EMBL/GenBank/DDBJ databases">
        <title>Five Gram-positive bacteria isolated from mangrove sediments in Shenzhen, Guangdong, China.</title>
        <authorList>
            <person name="Yu S."/>
            <person name="Zheng W."/>
            <person name="Huang Y."/>
        </authorList>
    </citation>
    <scope>NUCLEOTIDE SEQUENCE [LARGE SCALE GENOMIC DNA]</scope>
    <source>
        <strain evidence="1 2">SaN35-3</strain>
    </source>
</reference>
<evidence type="ECO:0000313" key="2">
    <source>
        <dbReference type="Proteomes" id="UP001197974"/>
    </source>
</evidence>
<evidence type="ECO:0000313" key="1">
    <source>
        <dbReference type="EMBL" id="WLR41679.1"/>
    </source>
</evidence>
<dbReference type="NCBIfam" id="TIGR01637">
    <property type="entry name" value="phage_arpU"/>
    <property type="match status" value="1"/>
</dbReference>
<accession>A0ABY9JQK4</accession>
<dbReference type="Proteomes" id="UP001197974">
    <property type="component" value="Chromosome"/>
</dbReference>
<keyword evidence="2" id="KW-1185">Reference proteome</keyword>
<dbReference type="RefSeq" id="WP_226541498.1">
    <property type="nucleotide sequence ID" value="NZ_CP129013.1"/>
</dbReference>
<protein>
    <submittedName>
        <fullName evidence="1">ArpU family phage packaging/lysis transcriptional regulator</fullName>
    </submittedName>
</protein>
<organism evidence="1 2">
    <name type="scientific">Bacillus carboniphilus</name>
    <dbReference type="NCBI Taxonomy" id="86663"/>
    <lineage>
        <taxon>Bacteria</taxon>
        <taxon>Bacillati</taxon>
        <taxon>Bacillota</taxon>
        <taxon>Bacilli</taxon>
        <taxon>Bacillales</taxon>
        <taxon>Bacillaceae</taxon>
        <taxon>Bacillus</taxon>
    </lineage>
</organism>
<gene>
    <name evidence="1" type="ORF">LC087_12475</name>
</gene>
<dbReference type="InterPro" id="IPR006524">
    <property type="entry name" value="ArpU-like"/>
</dbReference>
<name>A0ABY9JQK4_9BACI</name>
<proteinExistence type="predicted"/>
<dbReference type="EMBL" id="CP129013">
    <property type="protein sequence ID" value="WLR41679.1"/>
    <property type="molecule type" value="Genomic_DNA"/>
</dbReference>
<sequence>MGTLLVEDLKINVKQTKKATESILEKYKIYMLSEPEERQPKITASYSLLPPTKTNQFYSSTEDIAIKNIDFMRRKQKLIENVQKAINRLDEFERAIVVKRYLSGDDVYDYEVYNELGLSERKYYRMKAKMFYKLALILNVEVYD</sequence>